<reference evidence="2 3" key="1">
    <citation type="submission" date="2024-03" db="EMBL/GenBank/DDBJ databases">
        <title>Genome-scale model development and genomic sequencing of the oleaginous clade Lipomyces.</title>
        <authorList>
            <consortium name="Lawrence Berkeley National Laboratory"/>
            <person name="Czajka J.J."/>
            <person name="Han Y."/>
            <person name="Kim J."/>
            <person name="Mondo S.J."/>
            <person name="Hofstad B.A."/>
            <person name="Robles A."/>
            <person name="Haridas S."/>
            <person name="Riley R."/>
            <person name="LaButti K."/>
            <person name="Pangilinan J."/>
            <person name="Andreopoulos W."/>
            <person name="Lipzen A."/>
            <person name="Yan J."/>
            <person name="Wang M."/>
            <person name="Ng V."/>
            <person name="Grigoriev I.V."/>
            <person name="Spatafora J.W."/>
            <person name="Magnuson J.K."/>
            <person name="Baker S.E."/>
            <person name="Pomraning K.R."/>
        </authorList>
    </citation>
    <scope>NUCLEOTIDE SEQUENCE [LARGE SCALE GENOMIC DNA]</scope>
    <source>
        <strain evidence="2 3">Phaff 52-87</strain>
    </source>
</reference>
<name>A0ABR1F065_9ASCO</name>
<proteinExistence type="predicted"/>
<sequence length="286" mass="30774">MATPVLVSGASAVIALTAAFLCTARSRSASSRSPDDVIALDLRRRNSLHSLPGRPLSASHSTTSAADPAVAEADNSSAGRLLTFSLRPQFRSHNKLIRVHAADGSLVYSFVRHVPSASGMRCAVLYSMLDCTHRPVSTIYIGGLKSHILFHGNASPADDDYDPLAVLTVRHVVGKTYSSRMFIMPNCVAYQWTSDYSLHRVHCPSQSSSSSPQPVAPPVDTQDPIAKAARVGTRTWQLSFDSNTDLDPAVIFSTALVSILDQWSTSLGVGGLFFKSDSNLTVRFKV</sequence>
<keyword evidence="3" id="KW-1185">Reference proteome</keyword>
<accession>A0ABR1F065</accession>
<evidence type="ECO:0000256" key="1">
    <source>
        <dbReference type="SAM" id="MobiDB-lite"/>
    </source>
</evidence>
<organism evidence="2 3">
    <name type="scientific">Myxozyma melibiosi</name>
    <dbReference type="NCBI Taxonomy" id="54550"/>
    <lineage>
        <taxon>Eukaryota</taxon>
        <taxon>Fungi</taxon>
        <taxon>Dikarya</taxon>
        <taxon>Ascomycota</taxon>
        <taxon>Saccharomycotina</taxon>
        <taxon>Lipomycetes</taxon>
        <taxon>Lipomycetales</taxon>
        <taxon>Lipomycetaceae</taxon>
        <taxon>Myxozyma</taxon>
    </lineage>
</organism>
<comment type="caution">
    <text evidence="2">The sequence shown here is derived from an EMBL/GenBank/DDBJ whole genome shotgun (WGS) entry which is preliminary data.</text>
</comment>
<evidence type="ECO:0000313" key="2">
    <source>
        <dbReference type="EMBL" id="KAK7203256.1"/>
    </source>
</evidence>
<dbReference type="Proteomes" id="UP001498771">
    <property type="component" value="Unassembled WGS sequence"/>
</dbReference>
<dbReference type="RefSeq" id="XP_064766289.1">
    <property type="nucleotide sequence ID" value="XM_064915366.1"/>
</dbReference>
<feature type="region of interest" description="Disordered" evidence="1">
    <location>
        <begin position="51"/>
        <end position="70"/>
    </location>
</feature>
<evidence type="ECO:0000313" key="3">
    <source>
        <dbReference type="Proteomes" id="UP001498771"/>
    </source>
</evidence>
<protein>
    <submittedName>
        <fullName evidence="2">Uncharacterized protein</fullName>
    </submittedName>
</protein>
<dbReference type="GeneID" id="90040878"/>
<gene>
    <name evidence="2" type="ORF">BZA70DRAFT_73157</name>
</gene>
<dbReference type="EMBL" id="JBBJBU010000012">
    <property type="protein sequence ID" value="KAK7203256.1"/>
    <property type="molecule type" value="Genomic_DNA"/>
</dbReference>